<name>A0A702BQS8_SALBN</name>
<organism evidence="1">
    <name type="scientific">Salmonella bongori serovar 44:r:-</name>
    <dbReference type="NCBI Taxonomy" id="1967585"/>
    <lineage>
        <taxon>Bacteria</taxon>
        <taxon>Pseudomonadati</taxon>
        <taxon>Pseudomonadota</taxon>
        <taxon>Gammaproteobacteria</taxon>
        <taxon>Enterobacterales</taxon>
        <taxon>Enterobacteriaceae</taxon>
        <taxon>Salmonella</taxon>
    </lineage>
</organism>
<comment type="caution">
    <text evidence="1">The sequence shown here is derived from an EMBL/GenBank/DDBJ whole genome shotgun (WGS) entry which is preliminary data.</text>
</comment>
<evidence type="ECO:0000313" key="1">
    <source>
        <dbReference type="EMBL" id="HAC6695306.1"/>
    </source>
</evidence>
<dbReference type="EMBL" id="DAAMHO010000015">
    <property type="protein sequence ID" value="HAC6695306.1"/>
    <property type="molecule type" value="Genomic_DNA"/>
</dbReference>
<gene>
    <name evidence="1" type="ORF">G0D16_13770</name>
</gene>
<sequence length="60" mass="6946">MGFAPHIFLYLLLRFVPDDERLPPHFWRLLKRSACTGEKTVSKRVINGKSHLAITRLAVE</sequence>
<accession>A0A702BQS8</accession>
<protein>
    <submittedName>
        <fullName evidence="1">Uncharacterized protein</fullName>
    </submittedName>
</protein>
<dbReference type="AlphaFoldDB" id="A0A702BQS8"/>
<reference evidence="1" key="1">
    <citation type="journal article" date="2018" name="Genome Biol.">
        <title>SKESA: strategic k-mer extension for scrupulous assemblies.</title>
        <authorList>
            <person name="Souvorov A."/>
            <person name="Agarwala R."/>
            <person name="Lipman D.J."/>
        </authorList>
    </citation>
    <scope>NUCLEOTIDE SEQUENCE</scope>
    <source>
        <strain evidence="1">2702-77</strain>
    </source>
</reference>
<proteinExistence type="predicted"/>
<reference evidence="1" key="2">
    <citation type="submission" date="2018-09" db="EMBL/GenBank/DDBJ databases">
        <authorList>
            <consortium name="NCBI Pathogen Detection Project"/>
        </authorList>
    </citation>
    <scope>NUCLEOTIDE SEQUENCE</scope>
    <source>
        <strain evidence="1">2702-77</strain>
    </source>
</reference>